<sequence length="149" mass="17331">MYIYMCETLRLYPTLPFLDRVYMPTGDELYSLEPYNKFCIPPGMPVYIPALAIHRDPKFYPDPLKFNPERFRNCDKNSLNQYLFLAFGQGPRGCIGARFGMFQVKLAIISVLKNYQVDCCEETPPAIRMAKKSLIMQSEDPINLVFRKL</sequence>
<keyword evidence="5 13" id="KW-0349">Heme</keyword>
<evidence type="ECO:0008006" key="17">
    <source>
        <dbReference type="Google" id="ProtNLM"/>
    </source>
</evidence>
<keyword evidence="12" id="KW-0472">Membrane</keyword>
<dbReference type="InterPro" id="IPR050476">
    <property type="entry name" value="Insect_CytP450_Detox"/>
</dbReference>
<evidence type="ECO:0000256" key="4">
    <source>
        <dbReference type="ARBA" id="ARBA00010617"/>
    </source>
</evidence>
<evidence type="ECO:0000256" key="10">
    <source>
        <dbReference type="ARBA" id="ARBA00023004"/>
    </source>
</evidence>
<dbReference type="InterPro" id="IPR001128">
    <property type="entry name" value="Cyt_P450"/>
</dbReference>
<dbReference type="SUPFAM" id="SSF48264">
    <property type="entry name" value="Cytochrome P450"/>
    <property type="match status" value="1"/>
</dbReference>
<keyword evidence="8" id="KW-0492">Microsome</keyword>
<evidence type="ECO:0000256" key="3">
    <source>
        <dbReference type="ARBA" id="ARBA00004406"/>
    </source>
</evidence>
<protein>
    <recommendedName>
        <fullName evidence="17">Cytochrome P450</fullName>
    </recommendedName>
</protein>
<keyword evidence="16" id="KW-1185">Reference proteome</keyword>
<evidence type="ECO:0000256" key="2">
    <source>
        <dbReference type="ARBA" id="ARBA00004174"/>
    </source>
</evidence>
<keyword evidence="6 13" id="KW-0479">Metal-binding</keyword>
<dbReference type="GO" id="GO:0005789">
    <property type="term" value="C:endoplasmic reticulum membrane"/>
    <property type="evidence" value="ECO:0007669"/>
    <property type="project" value="UniProtKB-SubCell"/>
</dbReference>
<dbReference type="GO" id="GO:0020037">
    <property type="term" value="F:heme binding"/>
    <property type="evidence" value="ECO:0007669"/>
    <property type="project" value="InterPro"/>
</dbReference>
<comment type="similarity">
    <text evidence="4 14">Belongs to the cytochrome P450 family.</text>
</comment>
<dbReference type="InterPro" id="IPR036396">
    <property type="entry name" value="Cyt_P450_sf"/>
</dbReference>
<dbReference type="PROSITE" id="PS00086">
    <property type="entry name" value="CYTOCHROME_P450"/>
    <property type="match status" value="1"/>
</dbReference>
<evidence type="ECO:0000256" key="6">
    <source>
        <dbReference type="ARBA" id="ARBA00022723"/>
    </source>
</evidence>
<dbReference type="PANTHER" id="PTHR24292">
    <property type="entry name" value="CYTOCHROME P450"/>
    <property type="match status" value="1"/>
</dbReference>
<evidence type="ECO:0000313" key="16">
    <source>
        <dbReference type="Proteomes" id="UP000092462"/>
    </source>
</evidence>
<dbReference type="GO" id="GO:0016705">
    <property type="term" value="F:oxidoreductase activity, acting on paired donors, with incorporation or reduction of molecular oxygen"/>
    <property type="evidence" value="ECO:0007669"/>
    <property type="project" value="InterPro"/>
</dbReference>
<comment type="cofactor">
    <cofactor evidence="1 13">
        <name>heme</name>
        <dbReference type="ChEBI" id="CHEBI:30413"/>
    </cofactor>
</comment>
<accession>A0A1B0GPC2</accession>
<dbReference type="PRINTS" id="PR00463">
    <property type="entry name" value="EP450I"/>
</dbReference>
<organism evidence="15 16">
    <name type="scientific">Phlebotomus papatasi</name>
    <name type="common">Sandfly</name>
    <dbReference type="NCBI Taxonomy" id="29031"/>
    <lineage>
        <taxon>Eukaryota</taxon>
        <taxon>Metazoa</taxon>
        <taxon>Ecdysozoa</taxon>
        <taxon>Arthropoda</taxon>
        <taxon>Hexapoda</taxon>
        <taxon>Insecta</taxon>
        <taxon>Pterygota</taxon>
        <taxon>Neoptera</taxon>
        <taxon>Endopterygota</taxon>
        <taxon>Diptera</taxon>
        <taxon>Nematocera</taxon>
        <taxon>Psychodoidea</taxon>
        <taxon>Psychodidae</taxon>
        <taxon>Phlebotomus</taxon>
        <taxon>Phlebotomus</taxon>
    </lineage>
</organism>
<dbReference type="InterPro" id="IPR002401">
    <property type="entry name" value="Cyt_P450_E_grp-I"/>
</dbReference>
<dbReference type="Proteomes" id="UP000092462">
    <property type="component" value="Unassembled WGS sequence"/>
</dbReference>
<dbReference type="GO" id="GO:0004497">
    <property type="term" value="F:monooxygenase activity"/>
    <property type="evidence" value="ECO:0007669"/>
    <property type="project" value="UniProtKB-KW"/>
</dbReference>
<evidence type="ECO:0000256" key="13">
    <source>
        <dbReference type="PIRSR" id="PIRSR602401-1"/>
    </source>
</evidence>
<evidence type="ECO:0000313" key="15">
    <source>
        <dbReference type="EnsemblMetazoa" id="PPAI006576-PA"/>
    </source>
</evidence>
<evidence type="ECO:0000256" key="1">
    <source>
        <dbReference type="ARBA" id="ARBA00001971"/>
    </source>
</evidence>
<evidence type="ECO:0000256" key="14">
    <source>
        <dbReference type="RuleBase" id="RU000461"/>
    </source>
</evidence>
<dbReference type="EMBL" id="AJVK01015076">
    <property type="status" value="NOT_ANNOTATED_CDS"/>
    <property type="molecule type" value="Genomic_DNA"/>
</dbReference>
<dbReference type="VEuPathDB" id="VectorBase:PPAI006576"/>
<dbReference type="InterPro" id="IPR017972">
    <property type="entry name" value="Cyt_P450_CS"/>
</dbReference>
<keyword evidence="7" id="KW-0256">Endoplasmic reticulum</keyword>
<reference evidence="15" key="1">
    <citation type="submission" date="2022-08" db="UniProtKB">
        <authorList>
            <consortium name="EnsemblMetazoa"/>
        </authorList>
    </citation>
    <scope>IDENTIFICATION</scope>
    <source>
        <strain evidence="15">Israel</strain>
    </source>
</reference>
<dbReference type="Pfam" id="PF00067">
    <property type="entry name" value="p450"/>
    <property type="match status" value="1"/>
</dbReference>
<feature type="binding site" description="axial binding residue" evidence="13">
    <location>
        <position position="94"/>
    </location>
    <ligand>
        <name>heme</name>
        <dbReference type="ChEBI" id="CHEBI:30413"/>
    </ligand>
    <ligandPart>
        <name>Fe</name>
        <dbReference type="ChEBI" id="CHEBI:18248"/>
    </ligandPart>
</feature>
<evidence type="ECO:0000256" key="7">
    <source>
        <dbReference type="ARBA" id="ARBA00022824"/>
    </source>
</evidence>
<keyword evidence="10 13" id="KW-0408">Iron</keyword>
<evidence type="ECO:0000256" key="11">
    <source>
        <dbReference type="ARBA" id="ARBA00023033"/>
    </source>
</evidence>
<keyword evidence="9 14" id="KW-0560">Oxidoreductase</keyword>
<dbReference type="EnsemblMetazoa" id="PPAI006576-RA">
    <property type="protein sequence ID" value="PPAI006576-PA"/>
    <property type="gene ID" value="PPAI006576"/>
</dbReference>
<comment type="subcellular location">
    <subcellularLocation>
        <location evidence="3">Endoplasmic reticulum membrane</location>
        <topology evidence="3">Peripheral membrane protein</topology>
    </subcellularLocation>
    <subcellularLocation>
        <location evidence="2">Microsome membrane</location>
        <topology evidence="2">Peripheral membrane protein</topology>
    </subcellularLocation>
</comment>
<dbReference type="VEuPathDB" id="VectorBase:PPAPM1_007957"/>
<evidence type="ECO:0000256" key="5">
    <source>
        <dbReference type="ARBA" id="ARBA00022617"/>
    </source>
</evidence>
<keyword evidence="11 14" id="KW-0503">Monooxygenase</keyword>
<dbReference type="AlphaFoldDB" id="A0A1B0GPC2"/>
<dbReference type="PANTHER" id="PTHR24292:SF45">
    <property type="entry name" value="CYTOCHROME P450 6G1-RELATED"/>
    <property type="match status" value="1"/>
</dbReference>
<evidence type="ECO:0000256" key="8">
    <source>
        <dbReference type="ARBA" id="ARBA00022848"/>
    </source>
</evidence>
<evidence type="ECO:0000256" key="9">
    <source>
        <dbReference type="ARBA" id="ARBA00023002"/>
    </source>
</evidence>
<evidence type="ECO:0000256" key="12">
    <source>
        <dbReference type="ARBA" id="ARBA00023136"/>
    </source>
</evidence>
<dbReference type="Gene3D" id="1.10.630.10">
    <property type="entry name" value="Cytochrome P450"/>
    <property type="match status" value="1"/>
</dbReference>
<dbReference type="GO" id="GO:0005506">
    <property type="term" value="F:iron ion binding"/>
    <property type="evidence" value="ECO:0007669"/>
    <property type="project" value="InterPro"/>
</dbReference>
<name>A0A1B0GPC2_PHLPP</name>
<proteinExistence type="inferred from homology"/>